<dbReference type="Proteomes" id="UP000176998">
    <property type="component" value="Unassembled WGS sequence"/>
</dbReference>
<name>A0A1G4AUV4_9PEZI</name>
<accession>A0A1G4AUV4</accession>
<feature type="compositionally biased region" description="Basic and acidic residues" evidence="1">
    <location>
        <begin position="299"/>
        <end position="311"/>
    </location>
</feature>
<dbReference type="RefSeq" id="XP_022470115.1">
    <property type="nucleotide sequence ID" value="XM_022623362.1"/>
</dbReference>
<reference evidence="2 3" key="1">
    <citation type="submission" date="2016-09" db="EMBL/GenBank/DDBJ databases">
        <authorList>
            <person name="Capua I."/>
            <person name="De Benedictis P."/>
            <person name="Joannis T."/>
            <person name="Lombin L.H."/>
            <person name="Cattoli G."/>
        </authorList>
    </citation>
    <scope>NUCLEOTIDE SEQUENCE [LARGE SCALE GENOMIC DNA]</scope>
    <source>
        <strain evidence="2 3">IMI 309357</strain>
    </source>
</reference>
<organism evidence="2 3">
    <name type="scientific">Colletotrichum orchidophilum</name>
    <dbReference type="NCBI Taxonomy" id="1209926"/>
    <lineage>
        <taxon>Eukaryota</taxon>
        <taxon>Fungi</taxon>
        <taxon>Dikarya</taxon>
        <taxon>Ascomycota</taxon>
        <taxon>Pezizomycotina</taxon>
        <taxon>Sordariomycetes</taxon>
        <taxon>Hypocreomycetidae</taxon>
        <taxon>Glomerellales</taxon>
        <taxon>Glomerellaceae</taxon>
        <taxon>Colletotrichum</taxon>
    </lineage>
</organism>
<sequence length="324" mass="35873">MGLEGAIDVGQGNASFDQSISVRTSRGRQHHDSLRDIREGEKRGSKGGMPRDNCLHNMRRSRSENTLGFGRNRRGGPVNIMSCPEGWSVAEESLEEVAMMVPMTAIAASRTTKVPTIVAAPRDDDMGFSILEARISDRRRGPQARWMEKRKSRRKGQSSIEGRQGHTGGQAAGMRSTMVILEKNQGAERRRKGVNWSSRKRTLFDDSADNVDTKHQRKARSNIEDVKVAKPLVESKEAGRLDHGSGPLLGRDEGVVGLSLFAYSDRGQSDLRNGVDGVWQASAPAYKINGSDSGNGRDVAIRRMEPQDRATKMRTIQQHQQQQK</sequence>
<evidence type="ECO:0000313" key="2">
    <source>
        <dbReference type="EMBL" id="OHE92947.1"/>
    </source>
</evidence>
<feature type="compositionally biased region" description="Polar residues" evidence="1">
    <location>
        <begin position="314"/>
        <end position="324"/>
    </location>
</feature>
<evidence type="ECO:0000313" key="3">
    <source>
        <dbReference type="Proteomes" id="UP000176998"/>
    </source>
</evidence>
<dbReference type="GeneID" id="34564872"/>
<comment type="caution">
    <text evidence="2">The sequence shown here is derived from an EMBL/GenBank/DDBJ whole genome shotgun (WGS) entry which is preliminary data.</text>
</comment>
<proteinExistence type="predicted"/>
<feature type="region of interest" description="Disordered" evidence="1">
    <location>
        <begin position="18"/>
        <end position="55"/>
    </location>
</feature>
<dbReference type="AlphaFoldDB" id="A0A1G4AUV4"/>
<feature type="region of interest" description="Disordered" evidence="1">
    <location>
        <begin position="138"/>
        <end position="175"/>
    </location>
</feature>
<feature type="compositionally biased region" description="Basic and acidic residues" evidence="1">
    <location>
        <begin position="30"/>
        <end position="44"/>
    </location>
</feature>
<protein>
    <submittedName>
        <fullName evidence="2">Uncharacterized protein</fullName>
    </submittedName>
</protein>
<keyword evidence="3" id="KW-1185">Reference proteome</keyword>
<dbReference type="EMBL" id="MJBS01000132">
    <property type="protein sequence ID" value="OHE92947.1"/>
    <property type="molecule type" value="Genomic_DNA"/>
</dbReference>
<feature type="region of interest" description="Disordered" evidence="1">
    <location>
        <begin position="285"/>
        <end position="324"/>
    </location>
</feature>
<evidence type="ECO:0000256" key="1">
    <source>
        <dbReference type="SAM" id="MobiDB-lite"/>
    </source>
</evidence>
<gene>
    <name evidence="2" type="ORF">CORC01_11740</name>
</gene>